<reference evidence="2" key="1">
    <citation type="submission" date="2020-04" db="EMBL/GenBank/DDBJ databases">
        <authorList>
            <person name="Chiriac C."/>
            <person name="Salcher M."/>
            <person name="Ghai R."/>
            <person name="Kavagutti S V."/>
        </authorList>
    </citation>
    <scope>NUCLEOTIDE SEQUENCE</scope>
</reference>
<name>A0A6J5LV15_9CAUD</name>
<organism evidence="2">
    <name type="scientific">uncultured Caudovirales phage</name>
    <dbReference type="NCBI Taxonomy" id="2100421"/>
    <lineage>
        <taxon>Viruses</taxon>
        <taxon>Duplodnaviria</taxon>
        <taxon>Heunggongvirae</taxon>
        <taxon>Uroviricota</taxon>
        <taxon>Caudoviricetes</taxon>
        <taxon>Peduoviridae</taxon>
        <taxon>Maltschvirus</taxon>
        <taxon>Maltschvirus maltsch</taxon>
    </lineage>
</organism>
<accession>A0A6J5LV15</accession>
<protein>
    <submittedName>
        <fullName evidence="2">Uncharacterized protein</fullName>
    </submittedName>
</protein>
<feature type="region of interest" description="Disordered" evidence="1">
    <location>
        <begin position="31"/>
        <end position="50"/>
    </location>
</feature>
<sequence>MGLETALIAATAISAGSSALGGMAQNREAKKQARLTQQQAEANAQEELKQAKDYRSRQAVSYLKSGVALDIGSPLLAMQETLDTAATNARNIRASGAAQANLFKKQGRNALVSGFMNAAGTAAGGFTQYRGLQAQGYIS</sequence>
<gene>
    <name evidence="2" type="ORF">UFOVP315_6</name>
</gene>
<proteinExistence type="predicted"/>
<evidence type="ECO:0000256" key="1">
    <source>
        <dbReference type="SAM" id="MobiDB-lite"/>
    </source>
</evidence>
<dbReference type="EMBL" id="LR796327">
    <property type="protein sequence ID" value="CAB4136933.1"/>
    <property type="molecule type" value="Genomic_DNA"/>
</dbReference>
<evidence type="ECO:0000313" key="2">
    <source>
        <dbReference type="EMBL" id="CAB4136933.1"/>
    </source>
</evidence>